<dbReference type="Gene3D" id="3.40.50.1820">
    <property type="entry name" value="alpha/beta hydrolase"/>
    <property type="match status" value="1"/>
</dbReference>
<dbReference type="GO" id="GO:0004185">
    <property type="term" value="F:serine-type carboxypeptidase activity"/>
    <property type="evidence" value="ECO:0007669"/>
    <property type="project" value="UniProtKB-UniRule"/>
</dbReference>
<keyword evidence="8" id="KW-1185">Reference proteome</keyword>
<evidence type="ECO:0000256" key="4">
    <source>
        <dbReference type="ARBA" id="ARBA00022801"/>
    </source>
</evidence>
<evidence type="ECO:0000256" key="3">
    <source>
        <dbReference type="ARBA" id="ARBA00022670"/>
    </source>
</evidence>
<accession>A0AAN6XQC4</accession>
<gene>
    <name evidence="7" type="ORF">QBC40DRAFT_314271</name>
</gene>
<evidence type="ECO:0000313" key="7">
    <source>
        <dbReference type="EMBL" id="KAK4203791.1"/>
    </source>
</evidence>
<keyword evidence="3 6" id="KW-0645">Protease</keyword>
<evidence type="ECO:0000256" key="1">
    <source>
        <dbReference type="ARBA" id="ARBA00009431"/>
    </source>
</evidence>
<dbReference type="SUPFAM" id="SSF53474">
    <property type="entry name" value="alpha/beta-Hydrolases"/>
    <property type="match status" value="1"/>
</dbReference>
<dbReference type="InterPro" id="IPR033124">
    <property type="entry name" value="Ser_caboxypep_his_AS"/>
</dbReference>
<keyword evidence="5" id="KW-0325">Glycoprotein</keyword>
<evidence type="ECO:0000256" key="5">
    <source>
        <dbReference type="ARBA" id="ARBA00023180"/>
    </source>
</evidence>
<dbReference type="PANTHER" id="PTHR11802">
    <property type="entry name" value="SERINE PROTEASE FAMILY S10 SERINE CARBOXYPEPTIDASE"/>
    <property type="match status" value="1"/>
</dbReference>
<dbReference type="PRINTS" id="PR00724">
    <property type="entry name" value="CRBOXYPTASEC"/>
</dbReference>
<dbReference type="Pfam" id="PF00450">
    <property type="entry name" value="Peptidase_S10"/>
    <property type="match status" value="1"/>
</dbReference>
<reference evidence="7" key="2">
    <citation type="submission" date="2023-05" db="EMBL/GenBank/DDBJ databases">
        <authorList>
            <consortium name="Lawrence Berkeley National Laboratory"/>
            <person name="Steindorff A."/>
            <person name="Hensen N."/>
            <person name="Bonometti L."/>
            <person name="Westerberg I."/>
            <person name="Brannstrom I.O."/>
            <person name="Guillou S."/>
            <person name="Cros-Aarteil S."/>
            <person name="Calhoun S."/>
            <person name="Haridas S."/>
            <person name="Kuo A."/>
            <person name="Mondo S."/>
            <person name="Pangilinan J."/>
            <person name="Riley R."/>
            <person name="Labutti K."/>
            <person name="Andreopoulos B."/>
            <person name="Lipzen A."/>
            <person name="Chen C."/>
            <person name="Yanf M."/>
            <person name="Daum C."/>
            <person name="Ng V."/>
            <person name="Clum A."/>
            <person name="Ohm R."/>
            <person name="Martin F."/>
            <person name="Silar P."/>
            <person name="Natvig D."/>
            <person name="Lalanne C."/>
            <person name="Gautier V."/>
            <person name="Ament-Velasquez S.L."/>
            <person name="Kruys A."/>
            <person name="Hutchinson M.I."/>
            <person name="Powell A.J."/>
            <person name="Barry K."/>
            <person name="Miller A.N."/>
            <person name="Grigoriev I.V."/>
            <person name="Debuchy R."/>
            <person name="Gladieux P."/>
            <person name="Thoren M.H."/>
            <person name="Johannesson H."/>
        </authorList>
    </citation>
    <scope>NUCLEOTIDE SEQUENCE</scope>
    <source>
        <strain evidence="7">CBS 315.58</strain>
    </source>
</reference>
<dbReference type="GO" id="GO:0006508">
    <property type="term" value="P:proteolysis"/>
    <property type="evidence" value="ECO:0007669"/>
    <property type="project" value="UniProtKB-KW"/>
</dbReference>
<organism evidence="7 8">
    <name type="scientific">Triangularia verruculosa</name>
    <dbReference type="NCBI Taxonomy" id="2587418"/>
    <lineage>
        <taxon>Eukaryota</taxon>
        <taxon>Fungi</taxon>
        <taxon>Dikarya</taxon>
        <taxon>Ascomycota</taxon>
        <taxon>Pezizomycotina</taxon>
        <taxon>Sordariomycetes</taxon>
        <taxon>Sordariomycetidae</taxon>
        <taxon>Sordariales</taxon>
        <taxon>Podosporaceae</taxon>
        <taxon>Triangularia</taxon>
    </lineage>
</organism>
<keyword evidence="4 6" id="KW-0378">Hydrolase</keyword>
<dbReference type="PANTHER" id="PTHR11802:SF479">
    <property type="entry name" value="CARBOXYPEPTIDASE"/>
    <property type="match status" value="1"/>
</dbReference>
<dbReference type="PROSITE" id="PS00131">
    <property type="entry name" value="CARBOXYPEPT_SER_SER"/>
    <property type="match status" value="1"/>
</dbReference>
<evidence type="ECO:0000256" key="2">
    <source>
        <dbReference type="ARBA" id="ARBA00022645"/>
    </source>
</evidence>
<keyword evidence="2 6" id="KW-0121">Carboxypeptidase</keyword>
<feature type="signal peptide" evidence="6">
    <location>
        <begin position="1"/>
        <end position="16"/>
    </location>
</feature>
<comment type="caution">
    <text evidence="7">The sequence shown here is derived from an EMBL/GenBank/DDBJ whole genome shotgun (WGS) entry which is preliminary data.</text>
</comment>
<dbReference type="InterPro" id="IPR001563">
    <property type="entry name" value="Peptidase_S10"/>
</dbReference>
<evidence type="ECO:0000256" key="6">
    <source>
        <dbReference type="RuleBase" id="RU361156"/>
    </source>
</evidence>
<keyword evidence="6" id="KW-0732">Signal</keyword>
<dbReference type="EC" id="3.4.16.-" evidence="6"/>
<proteinExistence type="inferred from homology"/>
<evidence type="ECO:0000313" key="8">
    <source>
        <dbReference type="Proteomes" id="UP001303160"/>
    </source>
</evidence>
<protein>
    <recommendedName>
        <fullName evidence="6">Carboxypeptidase</fullName>
        <ecNumber evidence="6">3.4.16.-</ecNumber>
    </recommendedName>
</protein>
<name>A0AAN6XQC4_9PEZI</name>
<reference evidence="7" key="1">
    <citation type="journal article" date="2023" name="Mol. Phylogenet. Evol.">
        <title>Genome-scale phylogeny and comparative genomics of the fungal order Sordariales.</title>
        <authorList>
            <person name="Hensen N."/>
            <person name="Bonometti L."/>
            <person name="Westerberg I."/>
            <person name="Brannstrom I.O."/>
            <person name="Guillou S."/>
            <person name="Cros-Aarteil S."/>
            <person name="Calhoun S."/>
            <person name="Haridas S."/>
            <person name="Kuo A."/>
            <person name="Mondo S."/>
            <person name="Pangilinan J."/>
            <person name="Riley R."/>
            <person name="LaButti K."/>
            <person name="Andreopoulos B."/>
            <person name="Lipzen A."/>
            <person name="Chen C."/>
            <person name="Yan M."/>
            <person name="Daum C."/>
            <person name="Ng V."/>
            <person name="Clum A."/>
            <person name="Steindorff A."/>
            <person name="Ohm R.A."/>
            <person name="Martin F."/>
            <person name="Silar P."/>
            <person name="Natvig D.O."/>
            <person name="Lalanne C."/>
            <person name="Gautier V."/>
            <person name="Ament-Velasquez S.L."/>
            <person name="Kruys A."/>
            <person name="Hutchinson M.I."/>
            <person name="Powell A.J."/>
            <person name="Barry K."/>
            <person name="Miller A.N."/>
            <person name="Grigoriev I.V."/>
            <person name="Debuchy R."/>
            <person name="Gladieux P."/>
            <person name="Hiltunen Thoren M."/>
            <person name="Johannesson H."/>
        </authorList>
    </citation>
    <scope>NUCLEOTIDE SEQUENCE</scope>
    <source>
        <strain evidence="7">CBS 315.58</strain>
    </source>
</reference>
<dbReference type="Proteomes" id="UP001303160">
    <property type="component" value="Unassembled WGS sequence"/>
</dbReference>
<feature type="chain" id="PRO_5042666333" description="Carboxypeptidase" evidence="6">
    <location>
        <begin position="17"/>
        <end position="568"/>
    </location>
</feature>
<dbReference type="PROSITE" id="PS00560">
    <property type="entry name" value="CARBOXYPEPT_SER_HIS"/>
    <property type="match status" value="1"/>
</dbReference>
<comment type="similarity">
    <text evidence="1 6">Belongs to the peptidase S10 family.</text>
</comment>
<dbReference type="AlphaFoldDB" id="A0AAN6XQC4"/>
<sequence length="568" mass="62245">MRLVPLLGCLLVAVEGLRTGRGRLPADTLHSNTVRDTDKVGGVVFPGPQNKGSHKHRFLNANTTRFAVNGTNIPDVDFDVGESYAGALPISGDPHEHNKLFFWFFPSPNKAAAKEIVIWLNGGPGCSSFEGLLQEHGPFLWRAGTYMPVRNPWSWHTLTNIVYVEQPVGTGFSKGTPTITNEEELAGQFLGWWKNFIDTFSMQGYRVYITGESYAGLYCPYIASAMLDANDTTYYKVSGMMMNNAAIDVTPVMAIIPTVGFVDYWASLFPFNDTFRAHIKSVDAMCGYSEFMNAYLTFPPIANLPPLPGQDDDGIVGYECAYLRYDIINAALHLNPCFDSYYITETCPRISDVLAALGGPASNAPGGKVYFNRDDVKAAIHAPQNISWSLCPSDNDPSIFVNYTDTSDPSTVYTLPKVIDKTQNVIISHGMQDMVIPANGSLLAIQNMTWGGKLGFQNKPTEPFYVPFTNAVGEDDTWLGGWGVVGGLVSERGLTWVGVNQAGHMVPENAPAASYRHLEYLLGRVDCMNCTKPFTVEGLQHFGQAVGELGQGTLPQVWSDQKQEGYGS</sequence>
<dbReference type="InterPro" id="IPR018202">
    <property type="entry name" value="Ser_caboxypep_ser_AS"/>
</dbReference>
<dbReference type="EMBL" id="MU863886">
    <property type="protein sequence ID" value="KAK4203791.1"/>
    <property type="molecule type" value="Genomic_DNA"/>
</dbReference>
<dbReference type="InterPro" id="IPR029058">
    <property type="entry name" value="AB_hydrolase_fold"/>
</dbReference>